<proteinExistence type="predicted"/>
<reference evidence="2" key="1">
    <citation type="submission" date="2016-09" db="EMBL/GenBank/DDBJ databases">
        <title>The Complete Genome of Burkholderia sprentiae wsm5005.</title>
        <authorList>
            <person name="De Meyer S."/>
            <person name="Wang P."/>
            <person name="Terpolilli J."/>
        </authorList>
    </citation>
    <scope>NUCLEOTIDE SEQUENCE [LARGE SCALE GENOMIC DNA]</scope>
    <source>
        <strain evidence="2">WSM5005</strain>
        <plasmid evidence="2">pl1WSM5005</plasmid>
    </source>
</reference>
<accession>A0A1I9YT43</accession>
<keyword evidence="2" id="KW-0614">Plasmid</keyword>
<dbReference type="EMBL" id="CP017563">
    <property type="protein sequence ID" value="APA90091.1"/>
    <property type="molecule type" value="Genomic_DNA"/>
</dbReference>
<feature type="compositionally biased region" description="Polar residues" evidence="1">
    <location>
        <begin position="39"/>
        <end position="48"/>
    </location>
</feature>
<geneLocation type="plasmid" evidence="2">
    <name>pl1WSM5005</name>
</geneLocation>
<dbReference type="AlphaFoldDB" id="A0A1I9YT43"/>
<protein>
    <submittedName>
        <fullName evidence="2">Uncharacterized protein</fullName>
    </submittedName>
</protein>
<organism evidence="2">
    <name type="scientific">Paraburkholderia sprentiae WSM5005</name>
    <dbReference type="NCBI Taxonomy" id="754502"/>
    <lineage>
        <taxon>Bacteria</taxon>
        <taxon>Pseudomonadati</taxon>
        <taxon>Pseudomonadota</taxon>
        <taxon>Betaproteobacteria</taxon>
        <taxon>Burkholderiales</taxon>
        <taxon>Burkholderiaceae</taxon>
        <taxon>Paraburkholderia</taxon>
    </lineage>
</organism>
<feature type="compositionally biased region" description="Basic and acidic residues" evidence="1">
    <location>
        <begin position="50"/>
        <end position="60"/>
    </location>
</feature>
<evidence type="ECO:0000256" key="1">
    <source>
        <dbReference type="SAM" id="MobiDB-lite"/>
    </source>
</evidence>
<evidence type="ECO:0000313" key="2">
    <source>
        <dbReference type="EMBL" id="APA90091.1"/>
    </source>
</evidence>
<gene>
    <name evidence="2" type="ORF">BJG93_32275</name>
</gene>
<name>A0A1I9YT43_9BURK</name>
<sequence>MLVEGPIAIIQKFAGSEFSHAPTLFGSIGTMQRSWPDATISSGGSSVMSAKERKSEKRGMDVQAFKSSIQSPS</sequence>
<feature type="region of interest" description="Disordered" evidence="1">
    <location>
        <begin position="39"/>
        <end position="73"/>
    </location>
</feature>